<dbReference type="AlphaFoldDB" id="A0A166E8H4"/>
<dbReference type="InterPro" id="IPR033749">
    <property type="entry name" value="Polyprenyl_synt_CS"/>
</dbReference>
<evidence type="ECO:0000256" key="4">
    <source>
        <dbReference type="ARBA" id="ARBA00022723"/>
    </source>
</evidence>
<dbReference type="EMBL" id="LWMT01000071">
    <property type="protein sequence ID" value="KZX16389.1"/>
    <property type="molecule type" value="Genomic_DNA"/>
</dbReference>
<dbReference type="InterPro" id="IPR008949">
    <property type="entry name" value="Isoprenoid_synthase_dom_sf"/>
</dbReference>
<dbReference type="PROSITE" id="PS00444">
    <property type="entry name" value="POLYPRENYL_SYNTHASE_2"/>
    <property type="match status" value="1"/>
</dbReference>
<dbReference type="CDD" id="cd00685">
    <property type="entry name" value="Trans_IPPS_HT"/>
    <property type="match status" value="1"/>
</dbReference>
<keyword evidence="8" id="KW-1185">Reference proteome</keyword>
<comment type="caution">
    <text evidence="7">The sequence shown here is derived from an EMBL/GenBank/DDBJ whole genome shotgun (WGS) entry which is preliminary data.</text>
</comment>
<dbReference type="RefSeq" id="WP_066971215.1">
    <property type="nucleotide sequence ID" value="NZ_LWMT01000071.1"/>
</dbReference>
<organism evidence="7 8">
    <name type="scientific">Methanobrevibacter filiformis</name>
    <dbReference type="NCBI Taxonomy" id="55758"/>
    <lineage>
        <taxon>Archaea</taxon>
        <taxon>Methanobacteriati</taxon>
        <taxon>Methanobacteriota</taxon>
        <taxon>Methanomada group</taxon>
        <taxon>Methanobacteria</taxon>
        <taxon>Methanobacteriales</taxon>
        <taxon>Methanobacteriaceae</taxon>
        <taxon>Methanobrevibacter</taxon>
    </lineage>
</organism>
<dbReference type="SUPFAM" id="SSF48576">
    <property type="entry name" value="Terpenoid synthases"/>
    <property type="match status" value="1"/>
</dbReference>
<dbReference type="PROSITE" id="PS00723">
    <property type="entry name" value="POLYPRENYL_SYNTHASE_1"/>
    <property type="match status" value="1"/>
</dbReference>
<dbReference type="SFLD" id="SFLDS00005">
    <property type="entry name" value="Isoprenoid_Synthase_Type_I"/>
    <property type="match status" value="1"/>
</dbReference>
<dbReference type="PATRIC" id="fig|55758.3.peg.576"/>
<evidence type="ECO:0000256" key="5">
    <source>
        <dbReference type="ARBA" id="ARBA00022842"/>
    </source>
</evidence>
<keyword evidence="3 6" id="KW-0808">Transferase</keyword>
<dbReference type="InterPro" id="IPR053491">
    <property type="entry name" value="Isoprenyl_diphosphate_synthase"/>
</dbReference>
<dbReference type="NCBIfam" id="NF040698">
    <property type="entry name" value="IdsA_Meth"/>
    <property type="match status" value="1"/>
</dbReference>
<evidence type="ECO:0000256" key="1">
    <source>
        <dbReference type="ARBA" id="ARBA00001946"/>
    </source>
</evidence>
<evidence type="ECO:0000256" key="2">
    <source>
        <dbReference type="ARBA" id="ARBA00006706"/>
    </source>
</evidence>
<dbReference type="SFLD" id="SFLDG01017">
    <property type="entry name" value="Polyprenyl_Transferase_Like"/>
    <property type="match status" value="1"/>
</dbReference>
<dbReference type="GO" id="GO:0106350">
    <property type="term" value="F:all-trans-octaprenyl-diphosphate synthase activity"/>
    <property type="evidence" value="ECO:0007669"/>
    <property type="project" value="UniProtKB-EC"/>
</dbReference>
<comment type="similarity">
    <text evidence="2 6">Belongs to the FPP/GGPP synthase family.</text>
</comment>
<evidence type="ECO:0000256" key="6">
    <source>
        <dbReference type="RuleBase" id="RU004466"/>
    </source>
</evidence>
<protein>
    <submittedName>
        <fullName evidence="7">Octaprenyl-diphosphate synthase</fullName>
        <ecNumber evidence="7">2.5.1.90</ecNumber>
    </submittedName>
</protein>
<keyword evidence="4" id="KW-0479">Metal-binding</keyword>
<dbReference type="PANTHER" id="PTHR12001:SF85">
    <property type="entry name" value="SHORT CHAIN ISOPRENYL DIPHOSPHATE SYNTHASE"/>
    <property type="match status" value="1"/>
</dbReference>
<keyword evidence="5" id="KW-0460">Magnesium</keyword>
<sequence length="331" mass="36236">MQDIKEVLEMYSNSIYSEIKSALSTISPDELKEASIHLTDAGGKMLRPTLTILSCKAVGGDESDAIKSAAAIELIHTFSLIHDDIMDKDDIRRGKPAVHKVWGEPVAILAGDTLFSKAFQLVINAKSDVGSSQYANDTLATVADACVKICEGQAWDMGFEGNFEVKEEEYLDMIFKKTAALLATATKAGAIMGKGSEEEIAMMYDYGRFIGLAFQIRDDYLDLVSDEESLGKPVGSDIVEGKMTLIVVNALEKASADDKNKLIAILENDNSSPSDVDTALNIFEKYGSLEYSNNLAKEYVNNAKELLDLLPDSDYKNALKLIADYVLDRKK</sequence>
<dbReference type="InterPro" id="IPR000092">
    <property type="entry name" value="Polyprenyl_synt"/>
</dbReference>
<reference evidence="7 8" key="1">
    <citation type="submission" date="2016-04" db="EMBL/GenBank/DDBJ databases">
        <title>Genome sequence of Methanobrevibacter filiformis DSM 11501.</title>
        <authorList>
            <person name="Poehlein A."/>
            <person name="Seedorf H."/>
            <person name="Daniel R."/>
        </authorList>
    </citation>
    <scope>NUCLEOTIDE SEQUENCE [LARGE SCALE GENOMIC DNA]</scope>
    <source>
        <strain evidence="7 8">DSM 11501</strain>
    </source>
</reference>
<evidence type="ECO:0000313" key="7">
    <source>
        <dbReference type="EMBL" id="KZX16389.1"/>
    </source>
</evidence>
<proteinExistence type="inferred from homology"/>
<dbReference type="GO" id="GO:0008299">
    <property type="term" value="P:isoprenoid biosynthetic process"/>
    <property type="evidence" value="ECO:0007669"/>
    <property type="project" value="InterPro"/>
</dbReference>
<dbReference type="PANTHER" id="PTHR12001">
    <property type="entry name" value="GERANYLGERANYL PYROPHOSPHATE SYNTHASE"/>
    <property type="match status" value="1"/>
</dbReference>
<dbReference type="OrthoDB" id="26738at2157"/>
<dbReference type="GO" id="GO:0046872">
    <property type="term" value="F:metal ion binding"/>
    <property type="evidence" value="ECO:0007669"/>
    <property type="project" value="UniProtKB-KW"/>
</dbReference>
<evidence type="ECO:0000313" key="8">
    <source>
        <dbReference type="Proteomes" id="UP000077066"/>
    </source>
</evidence>
<evidence type="ECO:0000256" key="3">
    <source>
        <dbReference type="ARBA" id="ARBA00022679"/>
    </source>
</evidence>
<dbReference type="STRING" id="55758.MBFIL_05160"/>
<accession>A0A166E8H4</accession>
<gene>
    <name evidence="7" type="primary">ispB</name>
    <name evidence="7" type="ORF">MBFIL_05160</name>
</gene>
<name>A0A166E8H4_9EURY</name>
<dbReference type="Pfam" id="PF00348">
    <property type="entry name" value="polyprenyl_synt"/>
    <property type="match status" value="1"/>
</dbReference>
<dbReference type="EC" id="2.5.1.90" evidence="7"/>
<dbReference type="Gene3D" id="1.10.600.10">
    <property type="entry name" value="Farnesyl Diphosphate Synthase"/>
    <property type="match status" value="1"/>
</dbReference>
<dbReference type="Proteomes" id="UP000077066">
    <property type="component" value="Unassembled WGS sequence"/>
</dbReference>
<comment type="cofactor">
    <cofactor evidence="1">
        <name>Mg(2+)</name>
        <dbReference type="ChEBI" id="CHEBI:18420"/>
    </cofactor>
</comment>